<evidence type="ECO:0008006" key="3">
    <source>
        <dbReference type="Google" id="ProtNLM"/>
    </source>
</evidence>
<dbReference type="EMBL" id="FTPL01000001">
    <property type="protein sequence ID" value="SIT70640.1"/>
    <property type="molecule type" value="Genomic_DNA"/>
</dbReference>
<organism evidence="1 2">
    <name type="scientific">Edaphobacillus lindanitolerans</name>
    <dbReference type="NCBI Taxonomy" id="550447"/>
    <lineage>
        <taxon>Bacteria</taxon>
        <taxon>Bacillati</taxon>
        <taxon>Bacillota</taxon>
        <taxon>Bacilli</taxon>
        <taxon>Bacillales</taxon>
        <taxon>Bacillaceae</taxon>
        <taxon>Edaphobacillus</taxon>
    </lineage>
</organism>
<dbReference type="OrthoDB" id="2365165at2"/>
<dbReference type="STRING" id="550447.SAMN05428946_0631"/>
<keyword evidence="2" id="KW-1185">Reference proteome</keyword>
<proteinExistence type="predicted"/>
<sequence>MAMERHPIRFDQVLTYQVEQRKEDWQEPFSRLESYILEQGVYQNGPVFFAFEPSAENPSTGLFTYYLPVNAPVEPDQGSGFGYVEHFHSGDALTMRQAEQEPDFDAAFKKVQDHAAREGIVIGDRYYCVLLRLYDDVIINLVVPLEGGRPE</sequence>
<dbReference type="AlphaFoldDB" id="A0A1U7PMS6"/>
<name>A0A1U7PMS6_9BACI</name>
<dbReference type="Gene3D" id="3.20.80.10">
    <property type="entry name" value="Regulatory factor, effector binding domain"/>
    <property type="match status" value="1"/>
</dbReference>
<evidence type="ECO:0000313" key="1">
    <source>
        <dbReference type="EMBL" id="SIT70640.1"/>
    </source>
</evidence>
<gene>
    <name evidence="1" type="ORF">SAMN05428946_0631</name>
</gene>
<reference evidence="2" key="1">
    <citation type="submission" date="2017-01" db="EMBL/GenBank/DDBJ databases">
        <authorList>
            <person name="Varghese N."/>
            <person name="Submissions S."/>
        </authorList>
    </citation>
    <scope>NUCLEOTIDE SEQUENCE [LARGE SCALE GENOMIC DNA]</scope>
    <source>
        <strain evidence="2">MNA4</strain>
    </source>
</reference>
<protein>
    <recommendedName>
        <fullName evidence="3">Integron-associated effector binding protein domain-containing protein</fullName>
    </recommendedName>
</protein>
<dbReference type="RefSeq" id="WP_076756892.1">
    <property type="nucleotide sequence ID" value="NZ_FTPL01000001.1"/>
</dbReference>
<accession>A0A1U7PMS6</accession>
<dbReference type="Proteomes" id="UP000187550">
    <property type="component" value="Unassembled WGS sequence"/>
</dbReference>
<evidence type="ECO:0000313" key="2">
    <source>
        <dbReference type="Proteomes" id="UP000187550"/>
    </source>
</evidence>
<dbReference type="InterPro" id="IPR011256">
    <property type="entry name" value="Reg_factor_effector_dom_sf"/>
</dbReference>